<dbReference type="RefSeq" id="WP_163197151.1">
    <property type="nucleotide sequence ID" value="NZ_WHZV01000005.1"/>
</dbReference>
<sequence length="72" mass="7465">MSSYQLPNIPGHVAGKKAVLTINDGETVVKGRIASVTVASDGLMSSGTIAFDSGCVPANIREDVPHVLEVED</sequence>
<dbReference type="AlphaFoldDB" id="A0A6L9SSD7"/>
<evidence type="ECO:0000313" key="1">
    <source>
        <dbReference type="EMBL" id="NEG55434.1"/>
    </source>
</evidence>
<dbReference type="EMBL" id="WHZV01000005">
    <property type="protein sequence ID" value="NEG55434.1"/>
    <property type="molecule type" value="Genomic_DNA"/>
</dbReference>
<comment type="caution">
    <text evidence="1">The sequence shown here is derived from an EMBL/GenBank/DDBJ whole genome shotgun (WGS) entry which is preliminary data.</text>
</comment>
<accession>A0A6L9SSD7</accession>
<proteinExistence type="predicted"/>
<keyword evidence="2" id="KW-1185">Reference proteome</keyword>
<organism evidence="1 2">
    <name type="scientific">Bifidobacterium platyrrhinorum</name>
    <dbReference type="NCBI Taxonomy" id="2661628"/>
    <lineage>
        <taxon>Bacteria</taxon>
        <taxon>Bacillati</taxon>
        <taxon>Actinomycetota</taxon>
        <taxon>Actinomycetes</taxon>
        <taxon>Bifidobacteriales</taxon>
        <taxon>Bifidobacteriaceae</taxon>
        <taxon>Bifidobacterium</taxon>
    </lineage>
</organism>
<gene>
    <name evidence="1" type="ORF">GFD21_06570</name>
</gene>
<reference evidence="1 2" key="1">
    <citation type="submission" date="2019-10" db="EMBL/GenBank/DDBJ databases">
        <title>Bifidobacterium from non-human primates.</title>
        <authorList>
            <person name="Modesto M."/>
        </authorList>
    </citation>
    <scope>NUCLEOTIDE SEQUENCE [LARGE SCALE GENOMIC DNA]</scope>
    <source>
        <strain evidence="1 2">SMA15</strain>
    </source>
</reference>
<protein>
    <submittedName>
        <fullName evidence="1">Uncharacterized protein</fullName>
    </submittedName>
</protein>
<dbReference type="Proteomes" id="UP000483293">
    <property type="component" value="Unassembled WGS sequence"/>
</dbReference>
<evidence type="ECO:0000313" key="2">
    <source>
        <dbReference type="Proteomes" id="UP000483293"/>
    </source>
</evidence>
<name>A0A6L9SSD7_9BIFI</name>